<reference evidence="1" key="1">
    <citation type="submission" date="2022-08" db="EMBL/GenBank/DDBJ databases">
        <title>Genome Sequence of Lecanicillium fungicola.</title>
        <authorList>
            <person name="Buettner E."/>
        </authorList>
    </citation>
    <scope>NUCLEOTIDE SEQUENCE</scope>
    <source>
        <strain evidence="1">Babe33</strain>
    </source>
</reference>
<accession>A0ACC1N1P3</accession>
<proteinExistence type="predicted"/>
<gene>
    <name evidence="1" type="ORF">NQ176_g6742</name>
</gene>
<dbReference type="EMBL" id="JANJQO010001009">
    <property type="protein sequence ID" value="KAJ2973205.1"/>
    <property type="molecule type" value="Genomic_DNA"/>
</dbReference>
<sequence length="820" mass="90781">MTKLSTTSVSLAVTPTVVATLFSHYLKREPLREKPTAHLSYDEGLRLIRAFLQHAAHHTVEDVQAFTGQWVPTPQWVKTETIRIADEHLSRSADLINEDLGEEGRALVGGSQWWKWRKPKKPLEAEWIEMRAHANERKRTNDPGQRVMLYIHGGGYYFGSVDEHRYQMQRHARKLKARVLAPRYRLAPQFPFPCGLQDCLAAYLHLLSTQDPSTIILAGDSAGGGMAIALMCVLRNQGVPLPAGAILISPWVDLTHSFKSVADDSPMDYIPPNGFHHRPSKAWPPPNDDDILEIKRDAGQLKRVRTGLSNAKNVEDDATPEFQHTPDERQYINLKIDGEPVMIKDQIHLYTTNALLAHPLVSPVLQPTLGGLPPLLIMVGGGEILRDEQVYLAHKSANPQKYAPPRERLSATDLARLGKYKPTDVQLQIWDDLCHVTPTLSFTKPAKYMYRSIAQFGAWLLARAQQRGIEILDDDQISIISSSGSESQIANGGVKDEHMPKPEEIADVAPGQIGKAGDPLPAFRNHMIRQRVTRHGVTLPLAPEKELQGCSIDPSQVGVFKAGTAKKWLATRRDYDIRYASAKAKVHKQLVEDLVTGFQDFGPGEHPPPAALAGRRKLESHMAETKKKRSLGLSLWSLWGSKHDEDTMERELQADAKPETEVVKDEGGDRVPPRERDGTQLDEPQDPEDATSRSRSRRRTVVDDHQTEEEDSTEDTPVAQLIHKRQEQEAANPSLLSPNYVPETGVAGKRPFIQGLALPFSLNKEAETASMLTLTSAATPGTTPGTEVSKQLAMPNVAGSGHEDSPAKTPAASVQDVVAV</sequence>
<keyword evidence="2" id="KW-1185">Reference proteome</keyword>
<organism evidence="1 2">
    <name type="scientific">Zarea fungicola</name>
    <dbReference type="NCBI Taxonomy" id="93591"/>
    <lineage>
        <taxon>Eukaryota</taxon>
        <taxon>Fungi</taxon>
        <taxon>Dikarya</taxon>
        <taxon>Ascomycota</taxon>
        <taxon>Pezizomycotina</taxon>
        <taxon>Sordariomycetes</taxon>
        <taxon>Hypocreomycetidae</taxon>
        <taxon>Hypocreales</taxon>
        <taxon>Cordycipitaceae</taxon>
        <taxon>Zarea</taxon>
    </lineage>
</organism>
<protein>
    <submittedName>
        <fullName evidence="1">Uncharacterized protein</fullName>
    </submittedName>
</protein>
<evidence type="ECO:0000313" key="2">
    <source>
        <dbReference type="Proteomes" id="UP001143910"/>
    </source>
</evidence>
<name>A0ACC1N1P3_9HYPO</name>
<comment type="caution">
    <text evidence="1">The sequence shown here is derived from an EMBL/GenBank/DDBJ whole genome shotgun (WGS) entry which is preliminary data.</text>
</comment>
<evidence type="ECO:0000313" key="1">
    <source>
        <dbReference type="EMBL" id="KAJ2973205.1"/>
    </source>
</evidence>
<dbReference type="Proteomes" id="UP001143910">
    <property type="component" value="Unassembled WGS sequence"/>
</dbReference>